<gene>
    <name evidence="2" type="ORF">ETAA1_05510</name>
</gene>
<keyword evidence="1" id="KW-0472">Membrane</keyword>
<name>A0A517XMB8_9BACT</name>
<proteinExistence type="predicted"/>
<organism evidence="2 3">
    <name type="scientific">Urbifossiella limnaea</name>
    <dbReference type="NCBI Taxonomy" id="2528023"/>
    <lineage>
        <taxon>Bacteria</taxon>
        <taxon>Pseudomonadati</taxon>
        <taxon>Planctomycetota</taxon>
        <taxon>Planctomycetia</taxon>
        <taxon>Gemmatales</taxon>
        <taxon>Gemmataceae</taxon>
        <taxon>Urbifossiella</taxon>
    </lineage>
</organism>
<reference evidence="2 3" key="1">
    <citation type="submission" date="2019-02" db="EMBL/GenBank/DDBJ databases">
        <title>Deep-cultivation of Planctomycetes and their phenomic and genomic characterization uncovers novel biology.</title>
        <authorList>
            <person name="Wiegand S."/>
            <person name="Jogler M."/>
            <person name="Boedeker C."/>
            <person name="Pinto D."/>
            <person name="Vollmers J."/>
            <person name="Rivas-Marin E."/>
            <person name="Kohn T."/>
            <person name="Peeters S.H."/>
            <person name="Heuer A."/>
            <person name="Rast P."/>
            <person name="Oberbeckmann S."/>
            <person name="Bunk B."/>
            <person name="Jeske O."/>
            <person name="Meyerdierks A."/>
            <person name="Storesund J.E."/>
            <person name="Kallscheuer N."/>
            <person name="Luecker S."/>
            <person name="Lage O.M."/>
            <person name="Pohl T."/>
            <person name="Merkel B.J."/>
            <person name="Hornburger P."/>
            <person name="Mueller R.-W."/>
            <person name="Bruemmer F."/>
            <person name="Labrenz M."/>
            <person name="Spormann A.M."/>
            <person name="Op den Camp H."/>
            <person name="Overmann J."/>
            <person name="Amann R."/>
            <person name="Jetten M.S.M."/>
            <person name="Mascher T."/>
            <person name="Medema M.H."/>
            <person name="Devos D.P."/>
            <person name="Kaster A.-K."/>
            <person name="Ovreas L."/>
            <person name="Rohde M."/>
            <person name="Galperin M.Y."/>
            <person name="Jogler C."/>
        </authorList>
    </citation>
    <scope>NUCLEOTIDE SEQUENCE [LARGE SCALE GENOMIC DNA]</scope>
    <source>
        <strain evidence="2 3">ETA_A1</strain>
    </source>
</reference>
<dbReference type="EMBL" id="CP036273">
    <property type="protein sequence ID" value="QDU18658.1"/>
    <property type="molecule type" value="Genomic_DNA"/>
</dbReference>
<evidence type="ECO:0000313" key="2">
    <source>
        <dbReference type="EMBL" id="QDU18658.1"/>
    </source>
</evidence>
<keyword evidence="3" id="KW-1185">Reference proteome</keyword>
<feature type="transmembrane region" description="Helical" evidence="1">
    <location>
        <begin position="6"/>
        <end position="22"/>
    </location>
</feature>
<evidence type="ECO:0000313" key="3">
    <source>
        <dbReference type="Proteomes" id="UP000319576"/>
    </source>
</evidence>
<keyword evidence="1" id="KW-1133">Transmembrane helix</keyword>
<dbReference type="Proteomes" id="UP000319576">
    <property type="component" value="Chromosome"/>
</dbReference>
<sequence>MGLPYDLIWLAVPLYLAALLLTRRVGAPRLG</sequence>
<evidence type="ECO:0000256" key="1">
    <source>
        <dbReference type="SAM" id="Phobius"/>
    </source>
</evidence>
<accession>A0A517XMB8</accession>
<keyword evidence="1" id="KW-0812">Transmembrane</keyword>
<dbReference type="KEGG" id="uli:ETAA1_05510"/>
<protein>
    <submittedName>
        <fullName evidence="2">Uncharacterized protein</fullName>
    </submittedName>
</protein>
<dbReference type="AlphaFoldDB" id="A0A517XMB8"/>